<dbReference type="SUPFAM" id="SSF51182">
    <property type="entry name" value="RmlC-like cupins"/>
    <property type="match status" value="1"/>
</dbReference>
<dbReference type="EMBL" id="AUZZ01002069">
    <property type="protein sequence ID" value="EQD61859.1"/>
    <property type="molecule type" value="Genomic_DNA"/>
</dbReference>
<proteinExistence type="predicted"/>
<dbReference type="AlphaFoldDB" id="T1BHJ1"/>
<protein>
    <recommendedName>
        <fullName evidence="3">Cupin domain protein</fullName>
    </recommendedName>
</protein>
<name>T1BHJ1_9ZZZZ</name>
<reference evidence="2" key="1">
    <citation type="submission" date="2013-08" db="EMBL/GenBank/DDBJ databases">
        <authorList>
            <person name="Mendez C."/>
            <person name="Richter M."/>
            <person name="Ferrer M."/>
            <person name="Sanchez J."/>
        </authorList>
    </citation>
    <scope>NUCLEOTIDE SEQUENCE</scope>
</reference>
<dbReference type="EMBL" id="AUZY01003616">
    <property type="protein sequence ID" value="EQD68083.1"/>
    <property type="molecule type" value="Genomic_DNA"/>
</dbReference>
<reference evidence="2" key="2">
    <citation type="journal article" date="2014" name="ISME J.">
        <title>Microbial stratification in low pH oxic and suboxic macroscopic growths along an acid mine drainage.</title>
        <authorList>
            <person name="Mendez-Garcia C."/>
            <person name="Mesa V."/>
            <person name="Sprenger R.R."/>
            <person name="Richter M."/>
            <person name="Diez M.S."/>
            <person name="Solano J."/>
            <person name="Bargiela R."/>
            <person name="Golyshina O.V."/>
            <person name="Manteca A."/>
            <person name="Ramos J.L."/>
            <person name="Gallego J.R."/>
            <person name="Llorente I."/>
            <person name="Martins Dos Santos V.A."/>
            <person name="Jensen O.N."/>
            <person name="Pelaez A.I."/>
            <person name="Sanchez J."/>
            <person name="Ferrer M."/>
        </authorList>
    </citation>
    <scope>NUCLEOTIDE SEQUENCE</scope>
</reference>
<gene>
    <name evidence="2" type="ORF">B1B_05700</name>
    <name evidence="1" type="ORF">B2A_03081</name>
</gene>
<accession>T1BHJ1</accession>
<dbReference type="InterPro" id="IPR011051">
    <property type="entry name" value="RmlC_Cupin_sf"/>
</dbReference>
<evidence type="ECO:0000313" key="2">
    <source>
        <dbReference type="EMBL" id="EQD68083.1"/>
    </source>
</evidence>
<organism evidence="2">
    <name type="scientific">mine drainage metagenome</name>
    <dbReference type="NCBI Taxonomy" id="410659"/>
    <lineage>
        <taxon>unclassified sequences</taxon>
        <taxon>metagenomes</taxon>
        <taxon>ecological metagenomes</taxon>
    </lineage>
</organism>
<evidence type="ECO:0000313" key="1">
    <source>
        <dbReference type="EMBL" id="EQD61859.1"/>
    </source>
</evidence>
<evidence type="ECO:0008006" key="3">
    <source>
        <dbReference type="Google" id="ProtNLM"/>
    </source>
</evidence>
<comment type="caution">
    <text evidence="2">The sequence shown here is derived from an EMBL/GenBank/DDBJ whole genome shotgun (WGS) entry which is preliminary data.</text>
</comment>
<sequence>MHIAKNDIPVRIDAPGAVARQKMDFGDASGCGKLSGEYFSLGAGADIAPLLKGLKGDLCQSPHWGYLLQGKLVVSYANKKEEVITGGDLFYWPPGHSVRVVDAAEVILFSPQDEHNKVIDHMLGMMAALA</sequence>